<comment type="caution">
    <text evidence="1">The sequence shown here is derived from an EMBL/GenBank/DDBJ whole genome shotgun (WGS) entry which is preliminary data.</text>
</comment>
<proteinExistence type="predicted"/>
<dbReference type="NCBIfam" id="TIGR03803">
    <property type="entry name" value="Gloeo_Verruco"/>
    <property type="match status" value="7"/>
</dbReference>
<evidence type="ECO:0000313" key="1">
    <source>
        <dbReference type="EMBL" id="OIQ87933.1"/>
    </source>
</evidence>
<gene>
    <name evidence="1" type="ORF">GALL_301900</name>
</gene>
<dbReference type="AlphaFoldDB" id="A0A1J5RIH6"/>
<protein>
    <submittedName>
        <fullName evidence="1">Uncharacterized protein</fullName>
    </submittedName>
</protein>
<dbReference type="SUPFAM" id="SSF63829">
    <property type="entry name" value="Calcium-dependent phosphotriesterase"/>
    <property type="match status" value="1"/>
</dbReference>
<reference evidence="1" key="1">
    <citation type="submission" date="2016-10" db="EMBL/GenBank/DDBJ databases">
        <title>Sequence of Gallionella enrichment culture.</title>
        <authorList>
            <person name="Poehlein A."/>
            <person name="Muehling M."/>
            <person name="Daniel R."/>
        </authorList>
    </citation>
    <scope>NUCLEOTIDE SEQUENCE</scope>
</reference>
<name>A0A1J5RIH6_9ZZZZ</name>
<dbReference type="InterPro" id="IPR022519">
    <property type="entry name" value="Gloeo/Verruco_rpt"/>
</dbReference>
<organism evidence="1">
    <name type="scientific">mine drainage metagenome</name>
    <dbReference type="NCBI Taxonomy" id="410659"/>
    <lineage>
        <taxon>unclassified sequences</taxon>
        <taxon>metagenomes</taxon>
        <taxon>ecological metagenomes</taxon>
    </lineage>
</organism>
<dbReference type="EMBL" id="MLJW01000396">
    <property type="protein sequence ID" value="OIQ87933.1"/>
    <property type="molecule type" value="Genomic_DNA"/>
</dbReference>
<sequence length="409" mass="41027">MKPRLTAPLSSLIATLLLCGWGCGSSHAAPSPGAYQLRYSFGAYPDGSEPDGGLVADAAGNLYGTTRAGGRMHGGTVYRIDGASGAESVLHSFDHTNPYDAWQPSGSMVLDSSDHLYGVAARGGGGWGAGAVFTLDLQARAETLLHSFTGGAADGAAPSDALLRDAQGDLFGTTPFGGANSTGTLFEITPDGHETVLASFGEAESGAPAIPSGNLALDAAGHLYGTTQFGGMYNYGTVWQFTPASGSTPAALKVLHSFAFAPADGEQPTGGVVLDAATGTLYGTTENGGANNAGTVFRCGIDGSSESIVHAFGDSSSSDGMWPMAPLVIDGTGTLYGTTESGGVGHGTVFALDPATGIETVLHRFGGYAAGDGSSPGRAQLLIDAAGELVGTTRTGGAEDNGTVYALPR</sequence>
<accession>A0A1J5RIH6</accession>